<proteinExistence type="predicted"/>
<dbReference type="InterPro" id="IPR012354">
    <property type="entry name" value="Esterase_lipase"/>
</dbReference>
<name>A0A217EEL6_9GAMM</name>
<dbReference type="GO" id="GO:0052689">
    <property type="term" value="F:carboxylic ester hydrolase activity"/>
    <property type="evidence" value="ECO:0007669"/>
    <property type="project" value="InterPro"/>
</dbReference>
<feature type="active site" description="Nucleophile" evidence="1">
    <location>
        <position position="90"/>
    </location>
</feature>
<accession>A0A217EEL6</accession>
<dbReference type="Proteomes" id="UP000243463">
    <property type="component" value="Unassembled WGS sequence"/>
</dbReference>
<dbReference type="PANTHER" id="PTHR11614">
    <property type="entry name" value="PHOSPHOLIPASE-RELATED"/>
    <property type="match status" value="1"/>
</dbReference>
<evidence type="ECO:0000256" key="1">
    <source>
        <dbReference type="PIRSR" id="PIRSR017388-1"/>
    </source>
</evidence>
<sequence length="295" mass="33258">MIHDHSFFLPGNRTGILLIHGLTGTPNEMRGIARRFHQAGYSVYGVQLAGHCGQVEDLVNSRWQDWFESVKQAADTLKAQTDEIYVAGLSMGALLALKYASTYPVAGVIAYSPTFQYDGWSIPRWSKVLAPILLPSVHYLNIFKSKTFDEAEPYGIKNKALRARIAHSMQNCDSSEAGLPGNPWHSLYQLQCLSRDVRKNLSKIHSPCLLLHAYDDDISHRKNSQLVYDSVSGVKRMVLLHNSYHMITIDNDREQVIDESIDFIQQYQRKDTSLSGYTIPPHAHSLGQMKADVLQ</sequence>
<organism evidence="3 4">
    <name type="scientific">Acinetobacter apis</name>
    <dbReference type="NCBI Taxonomy" id="1229165"/>
    <lineage>
        <taxon>Bacteria</taxon>
        <taxon>Pseudomonadati</taxon>
        <taxon>Pseudomonadota</taxon>
        <taxon>Gammaproteobacteria</taxon>
        <taxon>Moraxellales</taxon>
        <taxon>Moraxellaceae</taxon>
        <taxon>Acinetobacter</taxon>
    </lineage>
</organism>
<dbReference type="AlphaFoldDB" id="A0A217EEL6"/>
<evidence type="ECO:0000259" key="2">
    <source>
        <dbReference type="Pfam" id="PF12146"/>
    </source>
</evidence>
<dbReference type="InterPro" id="IPR029058">
    <property type="entry name" value="AB_hydrolase_fold"/>
</dbReference>
<dbReference type="InterPro" id="IPR051044">
    <property type="entry name" value="MAG_DAG_Lipase"/>
</dbReference>
<dbReference type="Gene3D" id="3.40.50.1820">
    <property type="entry name" value="alpha/beta hydrolase"/>
    <property type="match status" value="1"/>
</dbReference>
<dbReference type="EMBL" id="FZLN01000001">
    <property type="protein sequence ID" value="SNQ28636.1"/>
    <property type="molecule type" value="Genomic_DNA"/>
</dbReference>
<evidence type="ECO:0000313" key="3">
    <source>
        <dbReference type="EMBL" id="SNQ28636.1"/>
    </source>
</evidence>
<dbReference type="RefSeq" id="WP_088822672.1">
    <property type="nucleotide sequence ID" value="NZ_FZLN01000001.1"/>
</dbReference>
<reference evidence="4" key="1">
    <citation type="submission" date="2017-06" db="EMBL/GenBank/DDBJ databases">
        <authorList>
            <person name="Varghese N."/>
            <person name="Submissions S."/>
        </authorList>
    </citation>
    <scope>NUCLEOTIDE SEQUENCE [LARGE SCALE GENOMIC DNA]</scope>
    <source>
        <strain evidence="4">ANC 5114</strain>
    </source>
</reference>
<dbReference type="InterPro" id="IPR022742">
    <property type="entry name" value="Hydrolase_4"/>
</dbReference>
<dbReference type="PIRSF" id="PIRSF017388">
    <property type="entry name" value="Esterase_lipase"/>
    <property type="match status" value="1"/>
</dbReference>
<feature type="domain" description="Serine aminopeptidase S33" evidence="2">
    <location>
        <begin position="15"/>
        <end position="252"/>
    </location>
</feature>
<feature type="active site" description="Charge relay system" evidence="1">
    <location>
        <position position="216"/>
    </location>
</feature>
<feature type="active site" description="Charge relay system" evidence="1">
    <location>
        <position position="245"/>
    </location>
</feature>
<evidence type="ECO:0000313" key="4">
    <source>
        <dbReference type="Proteomes" id="UP000243463"/>
    </source>
</evidence>
<gene>
    <name evidence="3" type="ORF">SAMN05444584_0560</name>
</gene>
<dbReference type="SUPFAM" id="SSF53474">
    <property type="entry name" value="alpha/beta-Hydrolases"/>
    <property type="match status" value="1"/>
</dbReference>
<dbReference type="OrthoDB" id="8476759at2"/>
<keyword evidence="4" id="KW-1185">Reference proteome</keyword>
<protein>
    <submittedName>
        <fullName evidence="3">Carboxylesterase</fullName>
    </submittedName>
</protein>
<dbReference type="Pfam" id="PF12146">
    <property type="entry name" value="Hydrolase_4"/>
    <property type="match status" value="1"/>
</dbReference>